<gene>
    <name evidence="2" type="ORF">OCBIM_22001281mg</name>
</gene>
<accession>A0A0L8G2L6</accession>
<sequence length="56" mass="6717">MIAGDDFFPHLHFLAGKYLKIKGILKFKVIVILYFVLMILFTFLFTTMKKYFLFSF</sequence>
<keyword evidence="1" id="KW-0472">Membrane</keyword>
<dbReference type="AlphaFoldDB" id="A0A0L8G2L6"/>
<evidence type="ECO:0000256" key="1">
    <source>
        <dbReference type="SAM" id="Phobius"/>
    </source>
</evidence>
<reference evidence="2" key="1">
    <citation type="submission" date="2015-07" db="EMBL/GenBank/DDBJ databases">
        <title>MeaNS - Measles Nucleotide Surveillance Program.</title>
        <authorList>
            <person name="Tran T."/>
            <person name="Druce J."/>
        </authorList>
    </citation>
    <scope>NUCLEOTIDE SEQUENCE</scope>
    <source>
        <strain evidence="2">UCB-OBI-ISO-001</strain>
        <tissue evidence="2">Gonad</tissue>
    </source>
</reference>
<feature type="transmembrane region" description="Helical" evidence="1">
    <location>
        <begin position="27"/>
        <end position="46"/>
    </location>
</feature>
<name>A0A0L8G2L6_OCTBM</name>
<keyword evidence="1" id="KW-0812">Transmembrane</keyword>
<protein>
    <submittedName>
        <fullName evidence="2">Uncharacterized protein</fullName>
    </submittedName>
</protein>
<organism evidence="2">
    <name type="scientific">Octopus bimaculoides</name>
    <name type="common">California two-spotted octopus</name>
    <dbReference type="NCBI Taxonomy" id="37653"/>
    <lineage>
        <taxon>Eukaryota</taxon>
        <taxon>Metazoa</taxon>
        <taxon>Spiralia</taxon>
        <taxon>Lophotrochozoa</taxon>
        <taxon>Mollusca</taxon>
        <taxon>Cephalopoda</taxon>
        <taxon>Coleoidea</taxon>
        <taxon>Octopodiformes</taxon>
        <taxon>Octopoda</taxon>
        <taxon>Incirrata</taxon>
        <taxon>Octopodidae</taxon>
        <taxon>Octopus</taxon>
    </lineage>
</organism>
<evidence type="ECO:0000313" key="2">
    <source>
        <dbReference type="EMBL" id="KOF71272.1"/>
    </source>
</evidence>
<proteinExistence type="predicted"/>
<dbReference type="EMBL" id="KQ424250">
    <property type="protein sequence ID" value="KOF71272.1"/>
    <property type="molecule type" value="Genomic_DNA"/>
</dbReference>
<keyword evidence="1" id="KW-1133">Transmembrane helix</keyword>